<dbReference type="EMBL" id="JACAZI010000012">
    <property type="protein sequence ID" value="KAF7347562.1"/>
    <property type="molecule type" value="Genomic_DNA"/>
</dbReference>
<evidence type="ECO:0000256" key="2">
    <source>
        <dbReference type="ARBA" id="ARBA00019014"/>
    </source>
</evidence>
<evidence type="ECO:0000313" key="4">
    <source>
        <dbReference type="Proteomes" id="UP000620124"/>
    </source>
</evidence>
<dbReference type="PANTHER" id="PTHR12598">
    <property type="entry name" value="COPPER HOMEOSTASIS PROTEIN CUTC"/>
    <property type="match status" value="1"/>
</dbReference>
<dbReference type="PANTHER" id="PTHR12598:SF0">
    <property type="entry name" value="COPPER HOMEOSTASIS PROTEIN CUTC HOMOLOG"/>
    <property type="match status" value="1"/>
</dbReference>
<dbReference type="HAMAP" id="MF_00795">
    <property type="entry name" value="CutC"/>
    <property type="match status" value="1"/>
</dbReference>
<gene>
    <name evidence="3" type="ORF">MVEN_01512700</name>
</gene>
<evidence type="ECO:0000256" key="1">
    <source>
        <dbReference type="ARBA" id="ARBA00007768"/>
    </source>
</evidence>
<name>A0A8H7CTD7_9AGAR</name>
<keyword evidence="4" id="KW-1185">Reference proteome</keyword>
<dbReference type="InterPro" id="IPR036822">
    <property type="entry name" value="CutC-like_dom_sf"/>
</dbReference>
<dbReference type="AlphaFoldDB" id="A0A8H7CTD7"/>
<evidence type="ECO:0000313" key="3">
    <source>
        <dbReference type="EMBL" id="KAF7347562.1"/>
    </source>
</evidence>
<dbReference type="GO" id="GO:0005507">
    <property type="term" value="F:copper ion binding"/>
    <property type="evidence" value="ECO:0007669"/>
    <property type="project" value="TreeGrafter"/>
</dbReference>
<dbReference type="InterPro" id="IPR005627">
    <property type="entry name" value="CutC-like"/>
</dbReference>
<dbReference type="Proteomes" id="UP000620124">
    <property type="component" value="Unassembled WGS sequence"/>
</dbReference>
<comment type="caution">
    <text evidence="3">The sequence shown here is derived from an EMBL/GenBank/DDBJ whole genome shotgun (WGS) entry which is preliminary data.</text>
</comment>
<dbReference type="Pfam" id="PF03932">
    <property type="entry name" value="CutC"/>
    <property type="match status" value="1"/>
</dbReference>
<organism evidence="3 4">
    <name type="scientific">Mycena venus</name>
    <dbReference type="NCBI Taxonomy" id="2733690"/>
    <lineage>
        <taxon>Eukaryota</taxon>
        <taxon>Fungi</taxon>
        <taxon>Dikarya</taxon>
        <taxon>Basidiomycota</taxon>
        <taxon>Agaricomycotina</taxon>
        <taxon>Agaricomycetes</taxon>
        <taxon>Agaricomycetidae</taxon>
        <taxon>Agaricales</taxon>
        <taxon>Marasmiineae</taxon>
        <taxon>Mycenaceae</taxon>
        <taxon>Mycena</taxon>
    </lineage>
</organism>
<accession>A0A8H7CTD7</accession>
<proteinExistence type="inferred from homology"/>
<dbReference type="SUPFAM" id="SSF110395">
    <property type="entry name" value="CutC-like"/>
    <property type="match status" value="1"/>
</dbReference>
<protein>
    <recommendedName>
        <fullName evidence="2">Copper homeostasis protein cutC homolog</fullName>
    </recommendedName>
</protein>
<dbReference type="Gene3D" id="3.20.20.380">
    <property type="entry name" value="Copper homeostasis (CutC) domain"/>
    <property type="match status" value="1"/>
</dbReference>
<sequence length="311" mass="33833">MPPASTSNSPLCIEVCVDSVRSALNAVKGGADRLEVCENLGVGGGTTPSLGLLKAIQRSVDVPLMVMVRPRTGDFLYSEDEIEVMLEDIRVFKEHNVCGVVLGVLKADGRVDVEVTKRLVDEALPLQGEPHPLSFLESIFIMNNTVCFHRAFDMTRDPEEGMVIPRDIVFASSLISVALADVMNIGGVSRILTSGHGPTALESLDTLESLCDKTQKLAEELPWVLNILPGSGINSDTVGPILDALLPRGLMELHLSGGSWEEGGMVHRRHGLGMGVGETEWSVWMTSEEKVRSVRRFADAVWAEYARNEEI</sequence>
<reference evidence="3" key="1">
    <citation type="submission" date="2020-05" db="EMBL/GenBank/DDBJ databases">
        <title>Mycena genomes resolve the evolution of fungal bioluminescence.</title>
        <authorList>
            <person name="Tsai I.J."/>
        </authorList>
    </citation>
    <scope>NUCLEOTIDE SEQUENCE</scope>
    <source>
        <strain evidence="3">CCC161011</strain>
    </source>
</reference>
<dbReference type="OrthoDB" id="7392499at2759"/>
<comment type="similarity">
    <text evidence="1">Belongs to the CutC family.</text>
</comment>